<feature type="region of interest" description="Disordered" evidence="1">
    <location>
        <begin position="276"/>
        <end position="295"/>
    </location>
</feature>
<reference evidence="2" key="1">
    <citation type="journal article" date="2020" name="Nat. Commun.">
        <title>Large-scale genome sequencing of mycorrhizal fungi provides insights into the early evolution of symbiotic traits.</title>
        <authorList>
            <person name="Miyauchi S."/>
            <person name="Kiss E."/>
            <person name="Kuo A."/>
            <person name="Drula E."/>
            <person name="Kohler A."/>
            <person name="Sanchez-Garcia M."/>
            <person name="Morin E."/>
            <person name="Andreopoulos B."/>
            <person name="Barry K.W."/>
            <person name="Bonito G."/>
            <person name="Buee M."/>
            <person name="Carver A."/>
            <person name="Chen C."/>
            <person name="Cichocki N."/>
            <person name="Clum A."/>
            <person name="Culley D."/>
            <person name="Crous P.W."/>
            <person name="Fauchery L."/>
            <person name="Girlanda M."/>
            <person name="Hayes R.D."/>
            <person name="Keri Z."/>
            <person name="LaButti K."/>
            <person name="Lipzen A."/>
            <person name="Lombard V."/>
            <person name="Magnuson J."/>
            <person name="Maillard F."/>
            <person name="Murat C."/>
            <person name="Nolan M."/>
            <person name="Ohm R.A."/>
            <person name="Pangilinan J."/>
            <person name="Pereira M.F."/>
            <person name="Perotto S."/>
            <person name="Peter M."/>
            <person name="Pfister S."/>
            <person name="Riley R."/>
            <person name="Sitrit Y."/>
            <person name="Stielow J.B."/>
            <person name="Szollosi G."/>
            <person name="Zifcakova L."/>
            <person name="Stursova M."/>
            <person name="Spatafora J.W."/>
            <person name="Tedersoo L."/>
            <person name="Vaario L.M."/>
            <person name="Yamada A."/>
            <person name="Yan M."/>
            <person name="Wang P."/>
            <person name="Xu J."/>
            <person name="Bruns T."/>
            <person name="Baldrian P."/>
            <person name="Vilgalys R."/>
            <person name="Dunand C."/>
            <person name="Henrissat B."/>
            <person name="Grigoriev I.V."/>
            <person name="Hibbett D."/>
            <person name="Nagy L.G."/>
            <person name="Martin F.M."/>
        </authorList>
    </citation>
    <scope>NUCLEOTIDE SEQUENCE</scope>
    <source>
        <strain evidence="2">UP504</strain>
    </source>
</reference>
<dbReference type="EMBL" id="MU129046">
    <property type="protein sequence ID" value="KAF9508935.1"/>
    <property type="molecule type" value="Genomic_DNA"/>
</dbReference>
<keyword evidence="3" id="KW-1185">Reference proteome</keyword>
<dbReference type="Gene3D" id="3.40.50.720">
    <property type="entry name" value="NAD(P)-binding Rossmann-like Domain"/>
    <property type="match status" value="1"/>
</dbReference>
<evidence type="ECO:0000313" key="3">
    <source>
        <dbReference type="Proteomes" id="UP000886523"/>
    </source>
</evidence>
<gene>
    <name evidence="2" type="ORF">BS47DRAFT_1397314</name>
</gene>
<sequence>MDSSGQKLTSEALCLVEKLLLEGKRSGLYLPQRPIFLKLALFCVSVIFGPLFSHLDPQISRAARLVGVLDDINDHSKWTTEDGTELFVVTFKTPDIITHITLIPRGNVFLDLGSPSIRHVLSRRGSSQVSFTATELCELLNLPAAPMDLILSSFLANSTNSPEFSPKIHLKDARRRDTKNGFDRHVVGIPIGLFCVSFRHHLALRTSRITDGSYDPSVSRTRNVSGRMYDVSGGLRSVYTSGWAANRARGVLTSAMYGAYSVAATLVTDRFSGEAGGGAGRVVGDPGVSENRDGS</sequence>
<accession>A0A9P6APA4</accession>
<comment type="caution">
    <text evidence="2">The sequence shown here is derived from an EMBL/GenBank/DDBJ whole genome shotgun (WGS) entry which is preliminary data.</text>
</comment>
<dbReference type="AlphaFoldDB" id="A0A9P6APA4"/>
<evidence type="ECO:0000313" key="2">
    <source>
        <dbReference type="EMBL" id="KAF9508935.1"/>
    </source>
</evidence>
<evidence type="ECO:0000256" key="1">
    <source>
        <dbReference type="SAM" id="MobiDB-lite"/>
    </source>
</evidence>
<organism evidence="2 3">
    <name type="scientific">Hydnum rufescens UP504</name>
    <dbReference type="NCBI Taxonomy" id="1448309"/>
    <lineage>
        <taxon>Eukaryota</taxon>
        <taxon>Fungi</taxon>
        <taxon>Dikarya</taxon>
        <taxon>Basidiomycota</taxon>
        <taxon>Agaricomycotina</taxon>
        <taxon>Agaricomycetes</taxon>
        <taxon>Cantharellales</taxon>
        <taxon>Hydnaceae</taxon>
        <taxon>Hydnum</taxon>
    </lineage>
</organism>
<name>A0A9P6APA4_9AGAM</name>
<dbReference type="Proteomes" id="UP000886523">
    <property type="component" value="Unassembled WGS sequence"/>
</dbReference>
<protein>
    <submittedName>
        <fullName evidence="2">Uncharacterized protein</fullName>
    </submittedName>
</protein>
<proteinExistence type="predicted"/>
<dbReference type="OrthoDB" id="333024at2759"/>